<organism evidence="1 2">
    <name type="scientific">Neophaeococcomyces mojaviensis</name>
    <dbReference type="NCBI Taxonomy" id="3383035"/>
    <lineage>
        <taxon>Eukaryota</taxon>
        <taxon>Fungi</taxon>
        <taxon>Dikarya</taxon>
        <taxon>Ascomycota</taxon>
        <taxon>Pezizomycotina</taxon>
        <taxon>Eurotiomycetes</taxon>
        <taxon>Chaetothyriomycetidae</taxon>
        <taxon>Chaetothyriales</taxon>
        <taxon>Chaetothyriales incertae sedis</taxon>
        <taxon>Neophaeococcomyces</taxon>
    </lineage>
</organism>
<proteinExistence type="predicted"/>
<evidence type="ECO:0000313" key="2">
    <source>
        <dbReference type="Proteomes" id="UP001172386"/>
    </source>
</evidence>
<keyword evidence="2" id="KW-1185">Reference proteome</keyword>
<gene>
    <name evidence="1" type="ORF">H2198_001478</name>
</gene>
<name>A0ACC3AHK6_9EURO</name>
<evidence type="ECO:0000313" key="1">
    <source>
        <dbReference type="EMBL" id="KAJ9662344.1"/>
    </source>
</evidence>
<dbReference type="EMBL" id="JAPDRQ010000016">
    <property type="protein sequence ID" value="KAJ9662344.1"/>
    <property type="molecule type" value="Genomic_DNA"/>
</dbReference>
<dbReference type="Proteomes" id="UP001172386">
    <property type="component" value="Unassembled WGS sequence"/>
</dbReference>
<sequence>MSTKQEAQNAGVDIENKCSRAEGTAERIEYDDPIKFSNRRKWVITVFTACCTLTSTFCSSIFSSTIVVTAREFETSETVMLLGVSLFVLGYALGPLLWGPLSELVGRRIPLFSGFFIFAMLQIPIALGNNLAGILVCRLLAGCFGAAPIALVSALYADFWDPANRGTATALYSVAAYAGPTLGPVVGSFITESHLGWRWTAWLILILAAVFGIPSFFIVPETYAPVLKERAARKLDPDASVKTNPFDGFMRKYLSKPMMMLLKEPMLDIMTLYISVVYAIMYLTFYAFPFSFSHGRGWKHQIGSLPFLSMLVGILTACAAVAVYSNKYYQPRLKARGSVLPEDRLPPVMFGSILLPIGLFWFAWTSSRTIIWVPQIISGFFIGAGIMLIFTNGIVFLVDIYLQSSASALAANTFIRSAAAAGLPLAAPAMYNKLGVAWATSLLGFICVALIPAPFLFYRYGETLRRKSSFAPSGS</sequence>
<reference evidence="1" key="1">
    <citation type="submission" date="2022-10" db="EMBL/GenBank/DDBJ databases">
        <title>Culturing micro-colonial fungi from biological soil crusts in the Mojave desert and describing Neophaeococcomyces mojavensis, and introducing the new genera and species Taxawa tesnikishii.</title>
        <authorList>
            <person name="Kurbessoian T."/>
            <person name="Stajich J.E."/>
        </authorList>
    </citation>
    <scope>NUCLEOTIDE SEQUENCE</scope>
    <source>
        <strain evidence="1">JES_112</strain>
    </source>
</reference>
<protein>
    <submittedName>
        <fullName evidence="1">Uncharacterized protein</fullName>
    </submittedName>
</protein>
<comment type="caution">
    <text evidence="1">The sequence shown here is derived from an EMBL/GenBank/DDBJ whole genome shotgun (WGS) entry which is preliminary data.</text>
</comment>
<accession>A0ACC3AHK6</accession>